<dbReference type="GO" id="GO:0005886">
    <property type="term" value="C:plasma membrane"/>
    <property type="evidence" value="ECO:0007669"/>
    <property type="project" value="UniProtKB-SubCell"/>
</dbReference>
<dbReference type="GO" id="GO:0009245">
    <property type="term" value="P:lipid A biosynthetic process"/>
    <property type="evidence" value="ECO:0007669"/>
    <property type="project" value="TreeGrafter"/>
</dbReference>
<feature type="site" description="Transition state stabilizer" evidence="9">
    <location>
        <position position="208"/>
    </location>
</feature>
<keyword evidence="10" id="KW-1003">Cell membrane</keyword>
<proteinExistence type="inferred from homology"/>
<comment type="similarity">
    <text evidence="10">Belongs to the glycosyltransferase group 1 family.</text>
</comment>
<evidence type="ECO:0000313" key="13">
    <source>
        <dbReference type="Proteomes" id="UP000249590"/>
    </source>
</evidence>
<dbReference type="UniPathway" id="UPA00958"/>
<evidence type="ECO:0000256" key="10">
    <source>
        <dbReference type="RuleBase" id="RU365103"/>
    </source>
</evidence>
<dbReference type="Proteomes" id="UP000249590">
    <property type="component" value="Unassembled WGS sequence"/>
</dbReference>
<evidence type="ECO:0000256" key="7">
    <source>
        <dbReference type="ARBA" id="ARBA00049183"/>
    </source>
</evidence>
<dbReference type="SUPFAM" id="SSF53756">
    <property type="entry name" value="UDP-Glycosyltransferase/glycogen phosphorylase"/>
    <property type="match status" value="1"/>
</dbReference>
<evidence type="ECO:0000259" key="11">
    <source>
        <dbReference type="Pfam" id="PF04413"/>
    </source>
</evidence>
<comment type="catalytic activity">
    <reaction evidence="7 10">
        <text>lipid IVA (E. coli) + CMP-3-deoxy-beta-D-manno-octulosonate = alpha-Kdo-(2-&gt;6)-lipid IVA (E. coli) + CMP + H(+)</text>
        <dbReference type="Rhea" id="RHEA:28066"/>
        <dbReference type="ChEBI" id="CHEBI:15378"/>
        <dbReference type="ChEBI" id="CHEBI:58603"/>
        <dbReference type="ChEBI" id="CHEBI:60364"/>
        <dbReference type="ChEBI" id="CHEBI:60377"/>
        <dbReference type="ChEBI" id="CHEBI:85987"/>
        <dbReference type="EC" id="2.4.99.12"/>
    </reaction>
</comment>
<dbReference type="Gene3D" id="3.40.50.2000">
    <property type="entry name" value="Glycogen Phosphorylase B"/>
    <property type="match status" value="1"/>
</dbReference>
<evidence type="ECO:0000313" key="12">
    <source>
        <dbReference type="EMBL" id="RAI03680.1"/>
    </source>
</evidence>
<dbReference type="PANTHER" id="PTHR42755:SF1">
    <property type="entry name" value="3-DEOXY-D-MANNO-OCTULOSONIC ACID TRANSFERASE, MITOCHONDRIAL-RELATED"/>
    <property type="match status" value="1"/>
</dbReference>
<reference evidence="12 13" key="1">
    <citation type="submission" date="2018-05" db="EMBL/GenBank/DDBJ databases">
        <title>Acuticoccus sediminis sp. nov., isolated from deep-sea sediment of Indian Ocean.</title>
        <authorList>
            <person name="Liu X."/>
            <person name="Lai Q."/>
            <person name="Du Y."/>
            <person name="Sun F."/>
            <person name="Zhang X."/>
            <person name="Wang S."/>
            <person name="Shao Z."/>
        </authorList>
    </citation>
    <scope>NUCLEOTIDE SEQUENCE [LARGE SCALE GENOMIC DNA]</scope>
    <source>
        <strain evidence="12 13">PTG4-2</strain>
    </source>
</reference>
<sequence>MTSLIWSLYGAAGTAASPLARRYLERRVERGKEDPARLDEKRGVASAAAFDSAPLWIHAVSIGESVAALTLAQRLAADGWPILLTTSTPAAAARMAPALTERIVQQYAPLDTPPFVDRFLAHWRPAAAIIIESEIWPTTLLALKRRRIPLAHVNARLSDRSFRSWRRWGWVAKSLFGAIDLALAQSEEQAFRFAALGTREVRATGNIKFDAVPPEADPAAVAALRGAIGARPVWLAASTHPGEEEVILAAHRVLAARWPDLLTVIAPRHVERGEAVAALASDVGPVTRRSAGEGPTGAIYVADTLGELATLFEAVPTVLLGGSLRPYGGHNPAEPAAFGTALLTGPTHGVMFEPFLAAGAARAVDDAALPGAVAELISDPAERARRGETALTVLAAERGAVDRTLEALAAWLPARPA</sequence>
<gene>
    <name evidence="12" type="ORF">DLJ53_04135</name>
</gene>
<dbReference type="EMBL" id="QHHQ01000001">
    <property type="protein sequence ID" value="RAI03680.1"/>
    <property type="molecule type" value="Genomic_DNA"/>
</dbReference>
<dbReference type="GO" id="GO:0043842">
    <property type="term" value="F:Kdo transferase activity"/>
    <property type="evidence" value="ECO:0007669"/>
    <property type="project" value="UniProtKB-EC"/>
</dbReference>
<comment type="pathway">
    <text evidence="2 10">Bacterial outer membrane biogenesis; LPS core biosynthesis.</text>
</comment>
<comment type="caution">
    <text evidence="12">The sequence shown here is derived from an EMBL/GenBank/DDBJ whole genome shotgun (WGS) entry which is preliminary data.</text>
</comment>
<keyword evidence="5 10" id="KW-0808">Transferase</keyword>
<evidence type="ECO:0000256" key="2">
    <source>
        <dbReference type="ARBA" id="ARBA00004713"/>
    </source>
</evidence>
<feature type="domain" description="3-deoxy-D-manno-octulosonic-acid transferase N-terminal" evidence="11">
    <location>
        <begin position="37"/>
        <end position="211"/>
    </location>
</feature>
<name>A0A8B2NY95_9HYPH</name>
<evidence type="ECO:0000256" key="9">
    <source>
        <dbReference type="PIRSR" id="PIRSR639901-2"/>
    </source>
</evidence>
<dbReference type="InterPro" id="IPR039901">
    <property type="entry name" value="Kdotransferase"/>
</dbReference>
<keyword evidence="10" id="KW-0448">Lipopolysaccharide biosynthesis</keyword>
<organism evidence="12 13">
    <name type="scientific">Acuticoccus sediminis</name>
    <dbReference type="NCBI Taxonomy" id="2184697"/>
    <lineage>
        <taxon>Bacteria</taxon>
        <taxon>Pseudomonadati</taxon>
        <taxon>Pseudomonadota</taxon>
        <taxon>Alphaproteobacteria</taxon>
        <taxon>Hyphomicrobiales</taxon>
        <taxon>Amorphaceae</taxon>
        <taxon>Acuticoccus</taxon>
    </lineage>
</organism>
<evidence type="ECO:0000256" key="4">
    <source>
        <dbReference type="ARBA" id="ARBA00019077"/>
    </source>
</evidence>
<dbReference type="PANTHER" id="PTHR42755">
    <property type="entry name" value="3-DEOXY-MANNO-OCTULOSONATE CYTIDYLYLTRANSFERASE"/>
    <property type="match status" value="1"/>
</dbReference>
<dbReference type="InterPro" id="IPR007507">
    <property type="entry name" value="Glycos_transf_N"/>
</dbReference>
<feature type="active site" description="Proton acceptor" evidence="8">
    <location>
        <position position="64"/>
    </location>
</feature>
<dbReference type="Pfam" id="PF04413">
    <property type="entry name" value="Glycos_transf_N"/>
    <property type="match status" value="1"/>
</dbReference>
<dbReference type="RefSeq" id="WP_111342597.1">
    <property type="nucleotide sequence ID" value="NZ_QHHQ01000001.1"/>
</dbReference>
<protein>
    <recommendedName>
        <fullName evidence="4 10">3-deoxy-D-manno-octulosonic acid transferase</fullName>
        <shortName evidence="10">Kdo transferase</shortName>
        <ecNumber evidence="3 10">2.4.99.12</ecNumber>
    </recommendedName>
    <alternativeName>
        <fullName evidence="6 10">Lipid IV(A) 3-deoxy-D-manno-octulosonic acid transferase</fullName>
    </alternativeName>
</protein>
<evidence type="ECO:0000256" key="1">
    <source>
        <dbReference type="ARBA" id="ARBA00003394"/>
    </source>
</evidence>
<dbReference type="AlphaFoldDB" id="A0A8B2NY95"/>
<keyword evidence="13" id="KW-1185">Reference proteome</keyword>
<evidence type="ECO:0000256" key="5">
    <source>
        <dbReference type="ARBA" id="ARBA00022679"/>
    </source>
</evidence>
<dbReference type="InterPro" id="IPR038107">
    <property type="entry name" value="Glycos_transf_N_sf"/>
</dbReference>
<dbReference type="GO" id="GO:0009244">
    <property type="term" value="P:lipopolysaccharide core region biosynthetic process"/>
    <property type="evidence" value="ECO:0007669"/>
    <property type="project" value="UniProtKB-UniRule"/>
</dbReference>
<comment type="subcellular location">
    <subcellularLocation>
        <location evidence="10">Cell membrane</location>
    </subcellularLocation>
</comment>
<keyword evidence="10" id="KW-0472">Membrane</keyword>
<dbReference type="OrthoDB" id="9789797at2"/>
<comment type="function">
    <text evidence="1 10">Involved in lipopolysaccharide (LPS) biosynthesis. Catalyzes the transfer of 3-deoxy-D-manno-octulosonate (Kdo) residue(s) from CMP-Kdo to lipid IV(A), the tetraacyldisaccharide-1,4'-bisphosphate precursor of lipid A.</text>
</comment>
<dbReference type="Gene3D" id="3.40.50.11720">
    <property type="entry name" value="3-Deoxy-D-manno-octulosonic-acid transferase, N-terminal domain"/>
    <property type="match status" value="1"/>
</dbReference>
<evidence type="ECO:0000256" key="3">
    <source>
        <dbReference type="ARBA" id="ARBA00012621"/>
    </source>
</evidence>
<accession>A0A8B2NY95</accession>
<evidence type="ECO:0000256" key="6">
    <source>
        <dbReference type="ARBA" id="ARBA00031445"/>
    </source>
</evidence>
<feature type="site" description="Transition state stabilizer" evidence="9">
    <location>
        <position position="132"/>
    </location>
</feature>
<dbReference type="EC" id="2.4.99.12" evidence="3 10"/>
<evidence type="ECO:0000256" key="8">
    <source>
        <dbReference type="PIRSR" id="PIRSR639901-1"/>
    </source>
</evidence>